<keyword evidence="9" id="KW-0733">Signal recognition particle</keyword>
<dbReference type="GO" id="GO:0005783">
    <property type="term" value="C:endoplasmic reticulum"/>
    <property type="evidence" value="ECO:0007669"/>
    <property type="project" value="UniProtKB-SubCell"/>
</dbReference>
<dbReference type="GO" id="GO:0006614">
    <property type="term" value="P:SRP-dependent cotranslational protein targeting to membrane"/>
    <property type="evidence" value="ECO:0007669"/>
    <property type="project" value="InterPro"/>
</dbReference>
<evidence type="ECO:0000313" key="13">
    <source>
        <dbReference type="Proteomes" id="UP001497623"/>
    </source>
</evidence>
<comment type="similarity">
    <text evidence="3">Belongs to the SRP72 family.</text>
</comment>
<accession>A0AAV2RE41</accession>
<keyword evidence="5" id="KW-0963">Cytoplasm</keyword>
<dbReference type="Pfam" id="PF17004">
    <property type="entry name" value="SRP_TPR_like"/>
    <property type="match status" value="1"/>
</dbReference>
<evidence type="ECO:0000256" key="1">
    <source>
        <dbReference type="ARBA" id="ARBA00004240"/>
    </source>
</evidence>
<comment type="subcellular location">
    <subcellularLocation>
        <location evidence="2">Cytoplasm</location>
    </subcellularLocation>
    <subcellularLocation>
        <location evidence="1">Endoplasmic reticulum</location>
    </subcellularLocation>
</comment>
<evidence type="ECO:0000256" key="5">
    <source>
        <dbReference type="ARBA" id="ARBA00022490"/>
    </source>
</evidence>
<evidence type="ECO:0000256" key="8">
    <source>
        <dbReference type="ARBA" id="ARBA00022824"/>
    </source>
</evidence>
<dbReference type="FunFam" id="1.25.40.10:FF:000062">
    <property type="entry name" value="Signal recognition particle subunit SRP72"/>
    <property type="match status" value="1"/>
</dbReference>
<feature type="coiled-coil region" evidence="11">
    <location>
        <begin position="187"/>
        <end position="214"/>
    </location>
</feature>
<dbReference type="SUPFAM" id="SSF48452">
    <property type="entry name" value="TPR-like"/>
    <property type="match status" value="1"/>
</dbReference>
<evidence type="ECO:0000313" key="12">
    <source>
        <dbReference type="EMBL" id="CAL4123366.1"/>
    </source>
</evidence>
<organism evidence="12 13">
    <name type="scientific">Meganyctiphanes norvegica</name>
    <name type="common">Northern krill</name>
    <name type="synonym">Thysanopoda norvegica</name>
    <dbReference type="NCBI Taxonomy" id="48144"/>
    <lineage>
        <taxon>Eukaryota</taxon>
        <taxon>Metazoa</taxon>
        <taxon>Ecdysozoa</taxon>
        <taxon>Arthropoda</taxon>
        <taxon>Crustacea</taxon>
        <taxon>Multicrustacea</taxon>
        <taxon>Malacostraca</taxon>
        <taxon>Eumalacostraca</taxon>
        <taxon>Eucarida</taxon>
        <taxon>Euphausiacea</taxon>
        <taxon>Euphausiidae</taxon>
        <taxon>Meganyctiphanes</taxon>
    </lineage>
</organism>
<keyword evidence="8" id="KW-0256">Endoplasmic reticulum</keyword>
<evidence type="ECO:0000256" key="7">
    <source>
        <dbReference type="ARBA" id="ARBA00022803"/>
    </source>
</evidence>
<dbReference type="GO" id="GO:0008312">
    <property type="term" value="F:7S RNA binding"/>
    <property type="evidence" value="ECO:0007669"/>
    <property type="project" value="TreeGrafter"/>
</dbReference>
<reference evidence="12 13" key="1">
    <citation type="submission" date="2024-05" db="EMBL/GenBank/DDBJ databases">
        <authorList>
            <person name="Wallberg A."/>
        </authorList>
    </citation>
    <scope>NUCLEOTIDE SEQUENCE [LARGE SCALE GENOMIC DNA]</scope>
</reference>
<protein>
    <recommendedName>
        <fullName evidence="4">Signal recognition particle subunit SRP72</fullName>
    </recommendedName>
</protein>
<dbReference type="GO" id="GO:0005786">
    <property type="term" value="C:signal recognition particle, endoplasmic reticulum targeting"/>
    <property type="evidence" value="ECO:0007669"/>
    <property type="project" value="UniProtKB-KW"/>
</dbReference>
<sequence>MAETKESRLSGYYSELKKFIEANNYAKIIKASNKIISERPDEGKAWQCKVVAHIQQSQFDDALTVITKSKLTDQLAFEKAYCLYRKNNIHGAWETISTLSDPLPQARELKAQILYRLERYDECYDMYRDILRNTSDDFDLERQTNMAAVCVNRATEKQSKDDDVQIDDSSYELLYNGACHLIAVGRTEEALKQLQEAEKTCRQYLTEEEGASEEEVTDEVAIIR</sequence>
<dbReference type="InterPro" id="IPR011990">
    <property type="entry name" value="TPR-like_helical_dom_sf"/>
</dbReference>
<evidence type="ECO:0000256" key="4">
    <source>
        <dbReference type="ARBA" id="ARBA00018350"/>
    </source>
</evidence>
<keyword evidence="11" id="KW-0175">Coiled coil</keyword>
<keyword evidence="10" id="KW-0687">Ribonucleoprotein</keyword>
<dbReference type="AlphaFoldDB" id="A0AAV2RE41"/>
<evidence type="ECO:0000256" key="3">
    <source>
        <dbReference type="ARBA" id="ARBA00007676"/>
    </source>
</evidence>
<evidence type="ECO:0000256" key="11">
    <source>
        <dbReference type="SAM" id="Coils"/>
    </source>
</evidence>
<dbReference type="InterPro" id="IPR026270">
    <property type="entry name" value="SRP72"/>
</dbReference>
<dbReference type="Proteomes" id="UP001497623">
    <property type="component" value="Unassembled WGS sequence"/>
</dbReference>
<name>A0AAV2RE41_MEGNR</name>
<dbReference type="InterPro" id="IPR031545">
    <property type="entry name" value="SRP72_TPR-like"/>
</dbReference>
<dbReference type="PANTHER" id="PTHR14094:SF9">
    <property type="entry name" value="SIGNAL RECOGNITION PARTICLE SUBUNIT SRP72"/>
    <property type="match status" value="1"/>
</dbReference>
<evidence type="ECO:0000256" key="10">
    <source>
        <dbReference type="ARBA" id="ARBA00023274"/>
    </source>
</evidence>
<keyword evidence="7" id="KW-0802">TPR repeat</keyword>
<evidence type="ECO:0000256" key="9">
    <source>
        <dbReference type="ARBA" id="ARBA00023135"/>
    </source>
</evidence>
<evidence type="ECO:0000256" key="2">
    <source>
        <dbReference type="ARBA" id="ARBA00004496"/>
    </source>
</evidence>
<gene>
    <name evidence="12" type="ORF">MNOR_LOCUS24032</name>
</gene>
<evidence type="ECO:0000256" key="6">
    <source>
        <dbReference type="ARBA" id="ARBA00022737"/>
    </source>
</evidence>
<dbReference type="EMBL" id="CAXKWB010021710">
    <property type="protein sequence ID" value="CAL4123366.1"/>
    <property type="molecule type" value="Genomic_DNA"/>
</dbReference>
<proteinExistence type="inferred from homology"/>
<dbReference type="Gene3D" id="1.25.40.10">
    <property type="entry name" value="Tetratricopeptide repeat domain"/>
    <property type="match status" value="1"/>
</dbReference>
<dbReference type="PANTHER" id="PTHR14094">
    <property type="entry name" value="SIGNAL RECOGNITION PARTICLE 72"/>
    <property type="match status" value="1"/>
</dbReference>
<comment type="caution">
    <text evidence="12">The sequence shown here is derived from an EMBL/GenBank/DDBJ whole genome shotgun (WGS) entry which is preliminary data.</text>
</comment>
<keyword evidence="13" id="KW-1185">Reference proteome</keyword>
<keyword evidence="6" id="KW-0677">Repeat</keyword>
<dbReference type="GO" id="GO:0043022">
    <property type="term" value="F:ribosome binding"/>
    <property type="evidence" value="ECO:0007669"/>
    <property type="project" value="TreeGrafter"/>
</dbReference>